<dbReference type="CDD" id="cd02440">
    <property type="entry name" value="AdoMet_MTases"/>
    <property type="match status" value="1"/>
</dbReference>
<dbReference type="SUPFAM" id="SSF53335">
    <property type="entry name" value="S-adenosyl-L-methionine-dependent methyltransferases"/>
    <property type="match status" value="1"/>
</dbReference>
<evidence type="ECO:0000259" key="1">
    <source>
        <dbReference type="Pfam" id="PF13649"/>
    </source>
</evidence>
<dbReference type="InterPro" id="IPR041698">
    <property type="entry name" value="Methyltransf_25"/>
</dbReference>
<gene>
    <name evidence="2" type="ORF">A2V68_00650</name>
</gene>
<comment type="caution">
    <text evidence="2">The sequence shown here is derived from an EMBL/GenBank/DDBJ whole genome shotgun (WGS) entry which is preliminary data.</text>
</comment>
<reference evidence="2 3" key="1">
    <citation type="journal article" date="2016" name="Nat. Commun.">
        <title>Thousands of microbial genomes shed light on interconnected biogeochemical processes in an aquifer system.</title>
        <authorList>
            <person name="Anantharaman K."/>
            <person name="Brown C.T."/>
            <person name="Hug L.A."/>
            <person name="Sharon I."/>
            <person name="Castelle C.J."/>
            <person name="Probst A.J."/>
            <person name="Thomas B.C."/>
            <person name="Singh A."/>
            <person name="Wilkins M.J."/>
            <person name="Karaoz U."/>
            <person name="Brodie E.L."/>
            <person name="Williams K.H."/>
            <person name="Hubbard S.S."/>
            <person name="Banfield J.F."/>
        </authorList>
    </citation>
    <scope>NUCLEOTIDE SEQUENCE [LARGE SCALE GENOMIC DNA]</scope>
</reference>
<dbReference type="Gene3D" id="3.40.50.150">
    <property type="entry name" value="Vaccinia Virus protein VP39"/>
    <property type="match status" value="1"/>
</dbReference>
<proteinExistence type="predicted"/>
<evidence type="ECO:0000313" key="3">
    <source>
        <dbReference type="Proteomes" id="UP000176651"/>
    </source>
</evidence>
<sequence length="197" mass="22315">MSHWSDYYAQGVTADLYIRNLCGQREFLLAILDSGVQKVLEVGAGTGTMSIFLSHCGREVTTLDNDPAVLGLAQSAKAAFGGHNQLVKGDAFKLPFAADSFGLVFHQGLLEHFSNRDIHTLLQEHLRVAPVVVFSVPNSHYPQKDLGNERLMNKTAWERLLAPYRVEMSCYYSPKFIPRWYLPWRLPVQYMAKVTRR</sequence>
<dbReference type="EMBL" id="META01000003">
    <property type="protein sequence ID" value="OGB74261.1"/>
    <property type="molecule type" value="Genomic_DNA"/>
</dbReference>
<organism evidence="2 3">
    <name type="scientific">candidate division Kazan bacterium RBG_13_50_9</name>
    <dbReference type="NCBI Taxonomy" id="1798535"/>
    <lineage>
        <taxon>Bacteria</taxon>
        <taxon>Bacteria division Kazan-3B-28</taxon>
    </lineage>
</organism>
<dbReference type="Proteomes" id="UP000176651">
    <property type="component" value="Unassembled WGS sequence"/>
</dbReference>
<dbReference type="AlphaFoldDB" id="A0A1F4NS44"/>
<name>A0A1F4NS44_UNCK3</name>
<evidence type="ECO:0000313" key="2">
    <source>
        <dbReference type="EMBL" id="OGB74261.1"/>
    </source>
</evidence>
<dbReference type="InterPro" id="IPR029063">
    <property type="entry name" value="SAM-dependent_MTases_sf"/>
</dbReference>
<dbReference type="Pfam" id="PF13649">
    <property type="entry name" value="Methyltransf_25"/>
    <property type="match status" value="1"/>
</dbReference>
<dbReference type="STRING" id="1798535.A2V68_00650"/>
<protein>
    <recommendedName>
        <fullName evidence="1">Methyltransferase domain-containing protein</fullName>
    </recommendedName>
</protein>
<feature type="domain" description="Methyltransferase" evidence="1">
    <location>
        <begin position="39"/>
        <end position="128"/>
    </location>
</feature>
<accession>A0A1F4NS44</accession>